<comment type="caution">
    <text evidence="1">The sequence shown here is derived from an EMBL/GenBank/DDBJ whole genome shotgun (WGS) entry which is preliminary data.</text>
</comment>
<protein>
    <submittedName>
        <fullName evidence="1">Uncharacterized protein</fullName>
    </submittedName>
</protein>
<dbReference type="EMBL" id="VTUZ01000001">
    <property type="protein sequence ID" value="KAA1015953.1"/>
    <property type="molecule type" value="Genomic_DNA"/>
</dbReference>
<keyword evidence="2" id="KW-1185">Reference proteome</keyword>
<reference evidence="1 2" key="1">
    <citation type="submission" date="2019-08" db="EMBL/GenBank/DDBJ databases">
        <title>Paraburkholderia sp. DCY113.</title>
        <authorList>
            <person name="Kang J."/>
        </authorList>
    </citation>
    <scope>NUCLEOTIDE SEQUENCE [LARGE SCALE GENOMIC DNA]</scope>
    <source>
        <strain evidence="1 2">DCY113</strain>
    </source>
</reference>
<accession>A0A5B0HMD7</accession>
<name>A0A5B0HMD7_9BURK</name>
<organism evidence="1 2">
    <name type="scientific">Paraburkholderia panacisoli</name>
    <dbReference type="NCBI Taxonomy" id="2603818"/>
    <lineage>
        <taxon>Bacteria</taxon>
        <taxon>Pseudomonadati</taxon>
        <taxon>Pseudomonadota</taxon>
        <taxon>Betaproteobacteria</taxon>
        <taxon>Burkholderiales</taxon>
        <taxon>Burkholderiaceae</taxon>
        <taxon>Paraburkholderia</taxon>
    </lineage>
</organism>
<dbReference type="Proteomes" id="UP000325273">
    <property type="component" value="Unassembled WGS sequence"/>
</dbReference>
<dbReference type="RefSeq" id="WP_149668080.1">
    <property type="nucleotide sequence ID" value="NZ_VTUZ01000001.1"/>
</dbReference>
<gene>
    <name evidence="1" type="ORF">FVF58_00950</name>
</gene>
<evidence type="ECO:0000313" key="1">
    <source>
        <dbReference type="EMBL" id="KAA1015953.1"/>
    </source>
</evidence>
<sequence>MPSIALLEAIAVTAELCGRVFSAPAAKMFAHDLSRFPEEQVLAALTRCRREVRGVLTVQDVVSRIDDGRPGPDEAWALMPRDEAQTIVWTDEMASAWGVALPLLDVGDNVGARLAFREHYARAVTLARDAGRAPHWQVSYGTDPHGRLLALLEAADRGRITREQAHRFAPHELPTPAGLQLLEKAGVKVKRIGSKP</sequence>
<evidence type="ECO:0000313" key="2">
    <source>
        <dbReference type="Proteomes" id="UP000325273"/>
    </source>
</evidence>
<proteinExistence type="predicted"/>
<dbReference type="AlphaFoldDB" id="A0A5B0HMD7"/>